<keyword evidence="5" id="KW-0812">Transmembrane</keyword>
<evidence type="ECO:0000256" key="3">
    <source>
        <dbReference type="ARBA" id="ARBA00022679"/>
    </source>
</evidence>
<dbReference type="PANTHER" id="PTHR10730">
    <property type="entry name" value="PROCOLLAGEN-LYSINE,2-OXOGLUTARATE 5-DIOXYGENASE/GLYCOSYLTRANSFERASE 25 FAMILY MEMBER"/>
    <property type="match status" value="1"/>
</dbReference>
<evidence type="ECO:0000313" key="7">
    <source>
        <dbReference type="EMBL" id="KAK0741438.1"/>
    </source>
</evidence>
<organism evidence="7 8">
    <name type="scientific">Schizothecium vesticola</name>
    <dbReference type="NCBI Taxonomy" id="314040"/>
    <lineage>
        <taxon>Eukaryota</taxon>
        <taxon>Fungi</taxon>
        <taxon>Dikarya</taxon>
        <taxon>Ascomycota</taxon>
        <taxon>Pezizomycotina</taxon>
        <taxon>Sordariomycetes</taxon>
        <taxon>Sordariomycetidae</taxon>
        <taxon>Sordariales</taxon>
        <taxon>Schizotheciaceae</taxon>
        <taxon>Schizothecium</taxon>
    </lineage>
</organism>
<dbReference type="InterPro" id="IPR002654">
    <property type="entry name" value="Glyco_trans_25"/>
</dbReference>
<evidence type="ECO:0000259" key="6">
    <source>
        <dbReference type="Pfam" id="PF01755"/>
    </source>
</evidence>
<accession>A0AA40ELD0</accession>
<name>A0AA40ELD0_9PEZI</name>
<comment type="similarity">
    <text evidence="1">Belongs to the glycosyltransferase 25 family.</text>
</comment>
<feature type="region of interest" description="Disordered" evidence="4">
    <location>
        <begin position="209"/>
        <end position="230"/>
    </location>
</feature>
<feature type="transmembrane region" description="Helical" evidence="5">
    <location>
        <begin position="28"/>
        <end position="46"/>
    </location>
</feature>
<dbReference type="AlphaFoldDB" id="A0AA40ELD0"/>
<keyword evidence="5" id="KW-0472">Membrane</keyword>
<evidence type="ECO:0000256" key="1">
    <source>
        <dbReference type="ARBA" id="ARBA00006721"/>
    </source>
</evidence>
<keyword evidence="5" id="KW-1133">Transmembrane helix</keyword>
<dbReference type="InterPro" id="IPR050757">
    <property type="entry name" value="Collagen_mod_GT25"/>
</dbReference>
<reference evidence="7" key="1">
    <citation type="submission" date="2023-06" db="EMBL/GenBank/DDBJ databases">
        <title>Genome-scale phylogeny and comparative genomics of the fungal order Sordariales.</title>
        <authorList>
            <consortium name="Lawrence Berkeley National Laboratory"/>
            <person name="Hensen N."/>
            <person name="Bonometti L."/>
            <person name="Westerberg I."/>
            <person name="Brannstrom I.O."/>
            <person name="Guillou S."/>
            <person name="Cros-Aarteil S."/>
            <person name="Calhoun S."/>
            <person name="Haridas S."/>
            <person name="Kuo A."/>
            <person name="Mondo S."/>
            <person name="Pangilinan J."/>
            <person name="Riley R."/>
            <person name="LaButti K."/>
            <person name="Andreopoulos B."/>
            <person name="Lipzen A."/>
            <person name="Chen C."/>
            <person name="Yanf M."/>
            <person name="Daum C."/>
            <person name="Ng V."/>
            <person name="Clum A."/>
            <person name="Steindorff A."/>
            <person name="Ohm R."/>
            <person name="Martin F."/>
            <person name="Silar P."/>
            <person name="Natvig D."/>
            <person name="Lalanne C."/>
            <person name="Gautier V."/>
            <person name="Ament-velasquez S.L."/>
            <person name="Kruys A."/>
            <person name="Hutchinson M.I."/>
            <person name="Powell A.J."/>
            <person name="Barry K."/>
            <person name="Miller A.N."/>
            <person name="Grigoriev I.V."/>
            <person name="Debuchy R."/>
            <person name="Gladieux P."/>
            <person name="Thoren M.H."/>
            <person name="Johannesson H."/>
        </authorList>
    </citation>
    <scope>NUCLEOTIDE SEQUENCE</scope>
    <source>
        <strain evidence="7">SMH3187-1</strain>
    </source>
</reference>
<dbReference type="Proteomes" id="UP001172155">
    <property type="component" value="Unassembled WGS sequence"/>
</dbReference>
<dbReference type="PANTHER" id="PTHR10730:SF53">
    <property type="entry name" value="GLYCOSYLTRANSFERASE 25 FAMILY MEMBER"/>
    <property type="match status" value="1"/>
</dbReference>
<keyword evidence="8" id="KW-1185">Reference proteome</keyword>
<evidence type="ECO:0000256" key="2">
    <source>
        <dbReference type="ARBA" id="ARBA00022676"/>
    </source>
</evidence>
<sequence>MAREYNAEMGTLGSALARWRSYRQIHRALIVVLVLCTLLVLERYRVALSGTFAVSDGPAVAPEQVETVDDDGSAEMDDSMFNAGNSTLGFHKIYYVNMRARHDREDAMALQSYISGVETTDFPAVEADLIDPVGMPPTHRPSVLKVGEKGCWRAHANIWSEMVRKKLPPVLIIESDATWDVNIRPIMARMNREFVTFMRNINSTAVHDPSWGSKNNKHPLATGRSVKRDPDPLHYAVEHPNGTVVRPPAAHIPFRADDPWLSEHWDLFSLGQCFEHSQDHHIHHKYHDPRVPSGKDYWGTSLGNERVLRRSGGITCTTAYAITHTGAAKLLMRGAVDLDNPVDLLIRRLTLSRDLVAYSVMPPVIAQFEFLGGIGMGERGAQSDINGGKHKDTPADASMPGWDDVKRTGSVWTTKGHHRDVTFEKMALDVAWEQILGDAQLEKSWYDPQAGD</sequence>
<dbReference type="Pfam" id="PF01755">
    <property type="entry name" value="Glyco_transf_25"/>
    <property type="match status" value="1"/>
</dbReference>
<protein>
    <recommendedName>
        <fullName evidence="6">Glycosyl transferase family 25 domain-containing protein</fullName>
    </recommendedName>
</protein>
<evidence type="ECO:0000256" key="4">
    <source>
        <dbReference type="SAM" id="MobiDB-lite"/>
    </source>
</evidence>
<dbReference type="GO" id="GO:0016740">
    <property type="term" value="F:transferase activity"/>
    <property type="evidence" value="ECO:0007669"/>
    <property type="project" value="UniProtKB-KW"/>
</dbReference>
<keyword evidence="3" id="KW-0808">Transferase</keyword>
<feature type="region of interest" description="Disordered" evidence="4">
    <location>
        <begin position="382"/>
        <end position="402"/>
    </location>
</feature>
<feature type="domain" description="Glycosyl transferase family 25" evidence="6">
    <location>
        <begin position="91"/>
        <end position="193"/>
    </location>
</feature>
<keyword evidence="2" id="KW-0328">Glycosyltransferase</keyword>
<proteinExistence type="inferred from homology"/>
<comment type="caution">
    <text evidence="7">The sequence shown here is derived from an EMBL/GenBank/DDBJ whole genome shotgun (WGS) entry which is preliminary data.</text>
</comment>
<dbReference type="CDD" id="cd06532">
    <property type="entry name" value="Glyco_transf_25"/>
    <property type="match status" value="1"/>
</dbReference>
<evidence type="ECO:0000313" key="8">
    <source>
        <dbReference type="Proteomes" id="UP001172155"/>
    </source>
</evidence>
<gene>
    <name evidence="7" type="ORF">B0T18DRAFT_394031</name>
</gene>
<dbReference type="EMBL" id="JAUKUD010000006">
    <property type="protein sequence ID" value="KAK0741438.1"/>
    <property type="molecule type" value="Genomic_DNA"/>
</dbReference>
<evidence type="ECO:0000256" key="5">
    <source>
        <dbReference type="SAM" id="Phobius"/>
    </source>
</evidence>